<name>A0A1S1QLB9_9ACTN</name>
<dbReference type="AlphaFoldDB" id="A0A1S1QLB9"/>
<evidence type="ECO:0008006" key="3">
    <source>
        <dbReference type="Google" id="ProtNLM"/>
    </source>
</evidence>
<reference evidence="2" key="1">
    <citation type="submission" date="2016-07" db="EMBL/GenBank/DDBJ databases">
        <title>Frankia sp. NRRL B-16219 Genome sequencing.</title>
        <authorList>
            <person name="Ghodhbane-Gtari F."/>
            <person name="Swanson E."/>
            <person name="Gueddou A."/>
            <person name="Louati M."/>
            <person name="Nouioui I."/>
            <person name="Hezbri K."/>
            <person name="Abebe-Akele F."/>
            <person name="Simpson S."/>
            <person name="Morris K."/>
            <person name="Thomas K."/>
            <person name="Gtari M."/>
            <person name="Tisa L.S."/>
        </authorList>
    </citation>
    <scope>NUCLEOTIDE SEQUENCE [LARGE SCALE GENOMIC DNA]</scope>
    <source>
        <strain evidence="2">NRRL B-16219</strain>
    </source>
</reference>
<gene>
    <name evidence="1" type="ORF">BBK14_15185</name>
</gene>
<dbReference type="Proteomes" id="UP000179769">
    <property type="component" value="Unassembled WGS sequence"/>
</dbReference>
<accession>A0A1S1QLB9</accession>
<dbReference type="SUPFAM" id="SSF75011">
    <property type="entry name" value="3-carboxy-cis,cis-mucoante lactonizing enzyme"/>
    <property type="match status" value="1"/>
</dbReference>
<dbReference type="RefSeq" id="WP_071062167.1">
    <property type="nucleotide sequence ID" value="NZ_MAXA01000125.1"/>
</dbReference>
<keyword evidence="2" id="KW-1185">Reference proteome</keyword>
<evidence type="ECO:0000313" key="2">
    <source>
        <dbReference type="Proteomes" id="UP000179769"/>
    </source>
</evidence>
<comment type="caution">
    <text evidence="1">The sequence shown here is derived from an EMBL/GenBank/DDBJ whole genome shotgun (WGS) entry which is preliminary data.</text>
</comment>
<dbReference type="Gene3D" id="2.130.10.10">
    <property type="entry name" value="YVTN repeat-like/Quinoprotein amine dehydrogenase"/>
    <property type="match status" value="1"/>
</dbReference>
<dbReference type="InterPro" id="IPR015943">
    <property type="entry name" value="WD40/YVTN_repeat-like_dom_sf"/>
</dbReference>
<sequence length="151" mass="15968">MAALVVSADGKVESLTPINPRGEPRFTAFAVSPDGSRLALDGMVAGTTGLTANSTRVYAVVTRRGQNPYLTKRVIELDAATGRQLRVLLELSHDHSLTTGWNASSLALDPSGQLLMVSDAGADYYRVDLGSGQTCRLPTAVNRGNPNGLAW</sequence>
<proteinExistence type="predicted"/>
<protein>
    <recommendedName>
        <fullName evidence="3">Lipoprotein LpqB beta-propeller domain-containing protein</fullName>
    </recommendedName>
</protein>
<evidence type="ECO:0000313" key="1">
    <source>
        <dbReference type="EMBL" id="OHV35558.1"/>
    </source>
</evidence>
<dbReference type="EMBL" id="MAXA01000125">
    <property type="protein sequence ID" value="OHV35558.1"/>
    <property type="molecule type" value="Genomic_DNA"/>
</dbReference>
<dbReference type="OrthoDB" id="3468798at2"/>
<organism evidence="1 2">
    <name type="scientific">Parafrankia soli</name>
    <dbReference type="NCBI Taxonomy" id="2599596"/>
    <lineage>
        <taxon>Bacteria</taxon>
        <taxon>Bacillati</taxon>
        <taxon>Actinomycetota</taxon>
        <taxon>Actinomycetes</taxon>
        <taxon>Frankiales</taxon>
        <taxon>Frankiaceae</taxon>
        <taxon>Parafrankia</taxon>
    </lineage>
</organism>